<protein>
    <recommendedName>
        <fullName evidence="4">Ketopantoate reductase C-terminal domain-containing protein</fullName>
    </recommendedName>
</protein>
<evidence type="ECO:0000256" key="3">
    <source>
        <dbReference type="SAM" id="MobiDB-lite"/>
    </source>
</evidence>
<dbReference type="InterPro" id="IPR050838">
    <property type="entry name" value="Ketopantoate_reductase"/>
</dbReference>
<dbReference type="AlphaFoldDB" id="A0A9W8NPM2"/>
<evidence type="ECO:0000313" key="5">
    <source>
        <dbReference type="EMBL" id="KAJ3580452.1"/>
    </source>
</evidence>
<keyword evidence="6" id="KW-1185">Reference proteome</keyword>
<sequence>MTAAAAIGSASSPSYEGSYLPPHIRRPATSLQAPSTTMSRSNYSQSETPSVGNPDTTETIETDVAIIEDVASNTIATEEVETENISDDGNHIESAEKTHSATTEVTQALAEQHVPDEPVQDFEKPDYKESDMAVKLSNKVHIIGFNTHAKFIAHALASKPDVPVKLLTRYRENKSQWGAEDRTLSLYDERGVWISSTSIPQPQTIHDPLRYDPEDPLDRPNFILGHSTHLVSRYHDTSYSMKQHRPGTLFLHKVPKFNAVEHPALAGSLMEYEGLHLSQHLTELLSSTETLSVVGLPQQRFLLRKLPRLIFQSLADTICVILGCRYNQIRANRNAMTMWNDLLEESITIASQLPELSSVPHLVERLTAPSFSRKMQTTLLAQHANSSPWVAQVRRGAGVPIDYFNGYLVRRAREMGMSAKYNTLAMSMVKARVSTRRMELKTDLLGTTQYMGDTDTIMGSSRRVVDIDDFDFEHETE</sequence>
<proteinExistence type="predicted"/>
<name>A0A9W8NPM2_9PEZI</name>
<keyword evidence="2" id="KW-0560">Oxidoreductase</keyword>
<gene>
    <name evidence="5" type="ORF">NPX13_g120</name>
</gene>
<evidence type="ECO:0000259" key="4">
    <source>
        <dbReference type="Pfam" id="PF08546"/>
    </source>
</evidence>
<evidence type="ECO:0000256" key="1">
    <source>
        <dbReference type="ARBA" id="ARBA00022857"/>
    </source>
</evidence>
<feature type="compositionally biased region" description="Low complexity" evidence="3">
    <location>
        <begin position="1"/>
        <end position="14"/>
    </location>
</feature>
<organism evidence="5 6">
    <name type="scientific">Xylaria arbuscula</name>
    <dbReference type="NCBI Taxonomy" id="114810"/>
    <lineage>
        <taxon>Eukaryota</taxon>
        <taxon>Fungi</taxon>
        <taxon>Dikarya</taxon>
        <taxon>Ascomycota</taxon>
        <taxon>Pezizomycotina</taxon>
        <taxon>Sordariomycetes</taxon>
        <taxon>Xylariomycetidae</taxon>
        <taxon>Xylariales</taxon>
        <taxon>Xylariaceae</taxon>
        <taxon>Xylaria</taxon>
    </lineage>
</organism>
<feature type="domain" description="Ketopantoate reductase C-terminal" evidence="4">
    <location>
        <begin position="302"/>
        <end position="431"/>
    </location>
</feature>
<keyword evidence="1" id="KW-0521">NADP</keyword>
<dbReference type="Gene3D" id="1.10.1040.10">
    <property type="entry name" value="N-(1-d-carboxylethyl)-l-norvaline Dehydrogenase, domain 2"/>
    <property type="match status" value="1"/>
</dbReference>
<dbReference type="InterPro" id="IPR008927">
    <property type="entry name" value="6-PGluconate_DH-like_C_sf"/>
</dbReference>
<dbReference type="GO" id="GO:0050661">
    <property type="term" value="F:NADP binding"/>
    <property type="evidence" value="ECO:0007669"/>
    <property type="project" value="TreeGrafter"/>
</dbReference>
<dbReference type="InterPro" id="IPR013752">
    <property type="entry name" value="KPA_reductase"/>
</dbReference>
<dbReference type="Proteomes" id="UP001148614">
    <property type="component" value="Unassembled WGS sequence"/>
</dbReference>
<dbReference type="InterPro" id="IPR013328">
    <property type="entry name" value="6PGD_dom2"/>
</dbReference>
<evidence type="ECO:0000256" key="2">
    <source>
        <dbReference type="ARBA" id="ARBA00023002"/>
    </source>
</evidence>
<dbReference type="VEuPathDB" id="FungiDB:F4678DRAFT_474942"/>
<dbReference type="PANTHER" id="PTHR43765">
    <property type="entry name" value="2-DEHYDROPANTOATE 2-REDUCTASE-RELATED"/>
    <property type="match status" value="1"/>
</dbReference>
<dbReference type="GO" id="GO:0008677">
    <property type="term" value="F:2-dehydropantoate 2-reductase activity"/>
    <property type="evidence" value="ECO:0007669"/>
    <property type="project" value="TreeGrafter"/>
</dbReference>
<evidence type="ECO:0000313" key="6">
    <source>
        <dbReference type="Proteomes" id="UP001148614"/>
    </source>
</evidence>
<dbReference type="SUPFAM" id="SSF48179">
    <property type="entry name" value="6-phosphogluconate dehydrogenase C-terminal domain-like"/>
    <property type="match status" value="1"/>
</dbReference>
<feature type="region of interest" description="Disordered" evidence="3">
    <location>
        <begin position="1"/>
        <end position="57"/>
    </location>
</feature>
<reference evidence="5" key="1">
    <citation type="submission" date="2022-07" db="EMBL/GenBank/DDBJ databases">
        <title>Genome Sequence of Xylaria arbuscula.</title>
        <authorList>
            <person name="Buettner E."/>
        </authorList>
    </citation>
    <scope>NUCLEOTIDE SEQUENCE</scope>
    <source>
        <strain evidence="5">VT107</strain>
    </source>
</reference>
<dbReference type="Pfam" id="PF08546">
    <property type="entry name" value="ApbA_C"/>
    <property type="match status" value="1"/>
</dbReference>
<feature type="compositionally biased region" description="Polar residues" evidence="3">
    <location>
        <begin position="29"/>
        <end position="57"/>
    </location>
</feature>
<comment type="caution">
    <text evidence="5">The sequence shown here is derived from an EMBL/GenBank/DDBJ whole genome shotgun (WGS) entry which is preliminary data.</text>
</comment>
<dbReference type="EMBL" id="JANPWZ010000005">
    <property type="protein sequence ID" value="KAJ3580452.1"/>
    <property type="molecule type" value="Genomic_DNA"/>
</dbReference>
<accession>A0A9W8NPM2</accession>
<dbReference type="PANTHER" id="PTHR43765:SF2">
    <property type="entry name" value="2-DEHYDROPANTOATE 2-REDUCTASE"/>
    <property type="match status" value="1"/>
</dbReference>
<dbReference type="GO" id="GO:0005739">
    <property type="term" value="C:mitochondrion"/>
    <property type="evidence" value="ECO:0007669"/>
    <property type="project" value="TreeGrafter"/>
</dbReference>